<feature type="signal peptide" evidence="13">
    <location>
        <begin position="1"/>
        <end position="25"/>
    </location>
</feature>
<dbReference type="InterPro" id="IPR034288">
    <property type="entry name" value="CuRO_1_LCC"/>
</dbReference>
<evidence type="ECO:0000256" key="3">
    <source>
        <dbReference type="ARBA" id="ARBA00010609"/>
    </source>
</evidence>
<keyword evidence="18" id="KW-1185">Reference proteome</keyword>
<keyword evidence="13" id="KW-0732">Signal</keyword>
<dbReference type="CDD" id="cd13875">
    <property type="entry name" value="CuRO_2_LCC_plant"/>
    <property type="match status" value="1"/>
</dbReference>
<accession>A0AA38TSD3</accession>
<evidence type="ECO:0000256" key="8">
    <source>
        <dbReference type="ARBA" id="ARBA00022737"/>
    </source>
</evidence>
<evidence type="ECO:0000256" key="13">
    <source>
        <dbReference type="RuleBase" id="RU361119"/>
    </source>
</evidence>
<dbReference type="SUPFAM" id="SSF49503">
    <property type="entry name" value="Cupredoxins"/>
    <property type="match status" value="3"/>
</dbReference>
<dbReference type="Proteomes" id="UP001172457">
    <property type="component" value="Chromosome 2"/>
</dbReference>
<feature type="chain" id="PRO_5041487659" description="Laccase" evidence="13">
    <location>
        <begin position="26"/>
        <end position="568"/>
    </location>
</feature>
<dbReference type="Pfam" id="PF07732">
    <property type="entry name" value="Cu-oxidase_3"/>
    <property type="match status" value="1"/>
</dbReference>
<evidence type="ECO:0000313" key="17">
    <source>
        <dbReference type="EMBL" id="KAJ9560681.1"/>
    </source>
</evidence>
<keyword evidence="10 13" id="KW-0186">Copper</keyword>
<dbReference type="FunFam" id="2.60.40.420:FF:000049">
    <property type="entry name" value="Laccase"/>
    <property type="match status" value="1"/>
</dbReference>
<dbReference type="InterPro" id="IPR034289">
    <property type="entry name" value="CuRO_3_LCC"/>
</dbReference>
<keyword evidence="6 13" id="KW-0964">Secreted</keyword>
<evidence type="ECO:0000256" key="9">
    <source>
        <dbReference type="ARBA" id="ARBA00023002"/>
    </source>
</evidence>
<evidence type="ECO:0000256" key="12">
    <source>
        <dbReference type="ARBA" id="ARBA00023185"/>
    </source>
</evidence>
<dbReference type="InterPro" id="IPR002355">
    <property type="entry name" value="Cu_oxidase_Cu_BS"/>
</dbReference>
<comment type="cofactor">
    <cofactor evidence="13">
        <name>Cu cation</name>
        <dbReference type="ChEBI" id="CHEBI:23378"/>
    </cofactor>
    <text evidence="13">Binds 4 Cu cations per monomer.</text>
</comment>
<dbReference type="InterPro" id="IPR011706">
    <property type="entry name" value="Cu-oxidase_C"/>
</dbReference>
<dbReference type="PROSITE" id="PS00079">
    <property type="entry name" value="MULTICOPPER_OXIDASE1"/>
    <property type="match status" value="1"/>
</dbReference>
<dbReference type="AlphaFoldDB" id="A0AA38TSD3"/>
<dbReference type="GO" id="GO:0052716">
    <property type="term" value="F:hydroquinone:oxygen oxidoreductase activity"/>
    <property type="evidence" value="ECO:0007669"/>
    <property type="project" value="UniProtKB-EC"/>
</dbReference>
<evidence type="ECO:0000259" key="16">
    <source>
        <dbReference type="Pfam" id="PF07732"/>
    </source>
</evidence>
<evidence type="ECO:0000256" key="11">
    <source>
        <dbReference type="ARBA" id="ARBA00023180"/>
    </source>
</evidence>
<dbReference type="InterPro" id="IPR011707">
    <property type="entry name" value="Cu-oxidase-like_N"/>
</dbReference>
<dbReference type="Gene3D" id="2.60.40.420">
    <property type="entry name" value="Cupredoxins - blue copper proteins"/>
    <property type="match status" value="3"/>
</dbReference>
<dbReference type="GO" id="GO:0048046">
    <property type="term" value="C:apoplast"/>
    <property type="evidence" value="ECO:0007669"/>
    <property type="project" value="UniProtKB-SubCell"/>
</dbReference>
<reference evidence="17" key="1">
    <citation type="submission" date="2023-03" db="EMBL/GenBank/DDBJ databases">
        <title>Chromosome-scale reference genome and RAD-based genetic map of yellow starthistle (Centaurea solstitialis) reveal putative structural variation and QTLs associated with invader traits.</title>
        <authorList>
            <person name="Reatini B."/>
            <person name="Cang F.A."/>
            <person name="Jiang Q."/>
            <person name="Mckibben M.T.W."/>
            <person name="Barker M.S."/>
            <person name="Rieseberg L.H."/>
            <person name="Dlugosch K.M."/>
        </authorList>
    </citation>
    <scope>NUCLEOTIDE SEQUENCE</scope>
    <source>
        <strain evidence="17">CAN-66</strain>
        <tissue evidence="17">Leaf</tissue>
    </source>
</reference>
<dbReference type="InterPro" id="IPR033138">
    <property type="entry name" value="Cu_oxidase_CS"/>
</dbReference>
<dbReference type="InterPro" id="IPR017761">
    <property type="entry name" value="Laccase"/>
</dbReference>
<dbReference type="PANTHER" id="PTHR11709">
    <property type="entry name" value="MULTI-COPPER OXIDASE"/>
    <property type="match status" value="1"/>
</dbReference>
<evidence type="ECO:0000256" key="6">
    <source>
        <dbReference type="ARBA" id="ARBA00022525"/>
    </source>
</evidence>
<proteinExistence type="inferred from homology"/>
<evidence type="ECO:0000256" key="7">
    <source>
        <dbReference type="ARBA" id="ARBA00022723"/>
    </source>
</evidence>
<dbReference type="GO" id="GO:0005507">
    <property type="term" value="F:copper ion binding"/>
    <property type="evidence" value="ECO:0007669"/>
    <property type="project" value="InterPro"/>
</dbReference>
<dbReference type="EMBL" id="JARYMX010000002">
    <property type="protein sequence ID" value="KAJ9560681.1"/>
    <property type="molecule type" value="Genomic_DNA"/>
</dbReference>
<dbReference type="NCBIfam" id="TIGR03389">
    <property type="entry name" value="laccase"/>
    <property type="match status" value="1"/>
</dbReference>
<dbReference type="InterPro" id="IPR001117">
    <property type="entry name" value="Cu-oxidase_2nd"/>
</dbReference>
<dbReference type="GO" id="GO:0046274">
    <property type="term" value="P:lignin catabolic process"/>
    <property type="evidence" value="ECO:0007669"/>
    <property type="project" value="UniProtKB-KW"/>
</dbReference>
<evidence type="ECO:0000256" key="1">
    <source>
        <dbReference type="ARBA" id="ARBA00000349"/>
    </source>
</evidence>
<dbReference type="CDD" id="cd13849">
    <property type="entry name" value="CuRO_1_LCC_plant"/>
    <property type="match status" value="1"/>
</dbReference>
<keyword evidence="11" id="KW-0325">Glycoprotein</keyword>
<keyword evidence="7 13" id="KW-0479">Metal-binding</keyword>
<feature type="domain" description="Plastocyanin-like" evidence="16">
    <location>
        <begin position="34"/>
        <end position="147"/>
    </location>
</feature>
<evidence type="ECO:0000256" key="5">
    <source>
        <dbReference type="ARBA" id="ARBA00022523"/>
    </source>
</evidence>
<comment type="catalytic activity">
    <reaction evidence="1 13">
        <text>4 hydroquinone + O2 = 4 benzosemiquinone + 2 H2O</text>
        <dbReference type="Rhea" id="RHEA:11276"/>
        <dbReference type="ChEBI" id="CHEBI:15377"/>
        <dbReference type="ChEBI" id="CHEBI:15379"/>
        <dbReference type="ChEBI" id="CHEBI:17594"/>
        <dbReference type="ChEBI" id="CHEBI:17977"/>
        <dbReference type="EC" id="1.10.3.2"/>
    </reaction>
</comment>
<dbReference type="InterPro" id="IPR008972">
    <property type="entry name" value="Cupredoxin"/>
</dbReference>
<evidence type="ECO:0000259" key="14">
    <source>
        <dbReference type="Pfam" id="PF00394"/>
    </source>
</evidence>
<evidence type="ECO:0000256" key="10">
    <source>
        <dbReference type="ARBA" id="ARBA00023008"/>
    </source>
</evidence>
<dbReference type="InterPro" id="IPR034285">
    <property type="entry name" value="CuRO_2_LCC"/>
</dbReference>
<dbReference type="Pfam" id="PF00394">
    <property type="entry name" value="Cu-oxidase"/>
    <property type="match status" value="1"/>
</dbReference>
<evidence type="ECO:0000256" key="2">
    <source>
        <dbReference type="ARBA" id="ARBA00004271"/>
    </source>
</evidence>
<comment type="function">
    <text evidence="13">Lignin degradation and detoxification of lignin-derived products.</text>
</comment>
<dbReference type="PROSITE" id="PS00080">
    <property type="entry name" value="MULTICOPPER_OXIDASE2"/>
    <property type="match status" value="1"/>
</dbReference>
<feature type="domain" description="Plastocyanin-like" evidence="14">
    <location>
        <begin position="160"/>
        <end position="311"/>
    </location>
</feature>
<keyword evidence="8 13" id="KW-0677">Repeat</keyword>
<feature type="domain" description="Plastocyanin-like" evidence="15">
    <location>
        <begin position="417"/>
        <end position="551"/>
    </location>
</feature>
<evidence type="ECO:0000256" key="4">
    <source>
        <dbReference type="ARBA" id="ARBA00012297"/>
    </source>
</evidence>
<dbReference type="InterPro" id="IPR045087">
    <property type="entry name" value="Cu-oxidase_fam"/>
</dbReference>
<dbReference type="CDD" id="cd13897">
    <property type="entry name" value="CuRO_3_LCC_plant"/>
    <property type="match status" value="1"/>
</dbReference>
<name>A0AA38TSD3_9ASTR</name>
<sequence>MKTAMNMHVLVLGLLVILGFIQSKAALVRYTFVVQENNYTRLCSSKNILTVNGQYPGPTISARRGDTVIVDVINQATQNITIHWHGVKLPRYPWSDGPEFITQCPIQPGTRFSQKIILSDEEGTLWWHAHSDWSRATVHGLLVVSPKVGTNFPFPKPHAEVPVILGDWWKNDIQTVMEDFLRRGGDPAISDALTINGQPGDRYNCSRPGTSIVNVDQGKTYLLRMVNAAMNNIMFFGIANHQLTVVGTDGAYTKPLKSNYVAISPGQTLDILLEANQPQNRYYMAAKFYSSNPASQFDNTTTTAIIKYNGNYTQSPSEPNLPVLPAFNDRNASAGFTSSLRSLASRDHPIDVPLKITRKLFYTLSINTLPCAINGTCAGPRGRRFRASINNITFDTPRTSILGAYYRGMNGVYGDDFPDDPPFTFNYTANNLNASLQTPMNGTEVKVLKYNDTVELVFQGTNVVSGIDHPMHLHGYSFYVVGSGFGNFDRQRDPLNYNLVDPPLQQTIAVPQNGWTAIRFRANNPGVWFMHCHFERHVSWGMEMVFIVRNGKNPDARMLPPPRDMPKC</sequence>
<comment type="similarity">
    <text evidence="3 13">Belongs to the multicopper oxidase family.</text>
</comment>
<keyword evidence="9 13" id="KW-0560">Oxidoreductase</keyword>
<comment type="caution">
    <text evidence="17">The sequence shown here is derived from an EMBL/GenBank/DDBJ whole genome shotgun (WGS) entry which is preliminary data.</text>
</comment>
<organism evidence="17 18">
    <name type="scientific">Centaurea solstitialis</name>
    <name type="common">yellow star-thistle</name>
    <dbReference type="NCBI Taxonomy" id="347529"/>
    <lineage>
        <taxon>Eukaryota</taxon>
        <taxon>Viridiplantae</taxon>
        <taxon>Streptophyta</taxon>
        <taxon>Embryophyta</taxon>
        <taxon>Tracheophyta</taxon>
        <taxon>Spermatophyta</taxon>
        <taxon>Magnoliopsida</taxon>
        <taxon>eudicotyledons</taxon>
        <taxon>Gunneridae</taxon>
        <taxon>Pentapetalae</taxon>
        <taxon>asterids</taxon>
        <taxon>campanulids</taxon>
        <taxon>Asterales</taxon>
        <taxon>Asteraceae</taxon>
        <taxon>Carduoideae</taxon>
        <taxon>Cardueae</taxon>
        <taxon>Centaureinae</taxon>
        <taxon>Centaurea</taxon>
    </lineage>
</organism>
<keyword evidence="5 13" id="KW-0052">Apoplast</keyword>
<dbReference type="EC" id="1.10.3.2" evidence="4 13"/>
<gene>
    <name evidence="17" type="ORF">OSB04_005841</name>
</gene>
<dbReference type="Pfam" id="PF07731">
    <property type="entry name" value="Cu-oxidase_2"/>
    <property type="match status" value="1"/>
</dbReference>
<keyword evidence="12 13" id="KW-0439">Lignin degradation</keyword>
<dbReference type="PANTHER" id="PTHR11709:SF443">
    <property type="entry name" value="LACCASE-15"/>
    <property type="match status" value="1"/>
</dbReference>
<evidence type="ECO:0000259" key="15">
    <source>
        <dbReference type="Pfam" id="PF07731"/>
    </source>
</evidence>
<evidence type="ECO:0000313" key="18">
    <source>
        <dbReference type="Proteomes" id="UP001172457"/>
    </source>
</evidence>
<protein>
    <recommendedName>
        <fullName evidence="4 13">Laccase</fullName>
        <ecNumber evidence="4 13">1.10.3.2</ecNumber>
    </recommendedName>
    <alternativeName>
        <fullName evidence="13">Benzenediol:oxygen oxidoreductase</fullName>
    </alternativeName>
    <alternativeName>
        <fullName evidence="13">Diphenol oxidase</fullName>
    </alternativeName>
    <alternativeName>
        <fullName evidence="13">Urishiol oxidase</fullName>
    </alternativeName>
</protein>
<comment type="subcellular location">
    <subcellularLocation>
        <location evidence="2 13">Secreted</location>
        <location evidence="2 13">Extracellular space</location>
        <location evidence="2 13">Apoplast</location>
    </subcellularLocation>
</comment>